<sequence>MTDSPQPRSSRATREAVIVDAVRTPVGKRGGALAAWHPADLLGATLSELVRRSDVAPEKIDDVIAGCVMTHDQQSSNIARHAVLSSGLPDSVPAVTVDRQCGSGQQAVAFAAHGVEAGSYDLAIACGVESMSQVALPSSLQPGAPLGPQYSPRELARYDGGLLAQGPSSELMNTRFDLSREELDAFSRRSHERALAATRDGRFETQLVPLRRDPLDDSSEPVTADEGIRAELDPEKMASLRAVFAEDGKTTAANSSQLSDGAAALLIADREFAEAHGLTPRARFVVHAVAAADPIIQFTAILESTRKALDRSGLTVDDIDLFEVNEAFAGVPLMFQKEFGVPDDKLNVNGGSVAVGHPLGSTGARMMTDLLTELERTGSRYGLQTICEAHGTANTTIIERL</sequence>
<keyword evidence="9" id="KW-1185">Reference proteome</keyword>
<dbReference type="InterPro" id="IPR020616">
    <property type="entry name" value="Thiolase_N"/>
</dbReference>
<evidence type="ECO:0000256" key="5">
    <source>
        <dbReference type="RuleBase" id="RU003557"/>
    </source>
</evidence>
<evidence type="ECO:0000256" key="1">
    <source>
        <dbReference type="ARBA" id="ARBA00010982"/>
    </source>
</evidence>
<evidence type="ECO:0000313" key="8">
    <source>
        <dbReference type="EMBL" id="ALG86252.1"/>
    </source>
</evidence>
<feature type="domain" description="Thiolase C-terminal" evidence="7">
    <location>
        <begin position="279"/>
        <end position="400"/>
    </location>
</feature>
<dbReference type="RefSeq" id="WP_020171229.1">
    <property type="nucleotide sequence ID" value="NZ_CP011853.1"/>
</dbReference>
<reference evidence="8 9" key="2">
    <citation type="journal article" date="2017" name="Int. J. Syst. Evol. Microbiol.">
        <title>Gordonia phthalatica sp. nov., a di-n-butyl phthalate-degrading bacterium isolated from activated sludge.</title>
        <authorList>
            <person name="Jin D."/>
            <person name="Kong X."/>
            <person name="Jia M."/>
            <person name="Yu X."/>
            <person name="Wang X."/>
            <person name="Zhuang X."/>
            <person name="Deng Y."/>
            <person name="Bai Z."/>
        </authorList>
    </citation>
    <scope>NUCLEOTIDE SEQUENCE [LARGE SCALE GENOMIC DNA]</scope>
    <source>
        <strain evidence="8 9">QH-11</strain>
    </source>
</reference>
<dbReference type="Pfam" id="PF00108">
    <property type="entry name" value="Thiolase_N"/>
    <property type="match status" value="1"/>
</dbReference>
<comment type="similarity">
    <text evidence="1 5">Belongs to the thiolase-like superfamily. Thiolase family.</text>
</comment>
<feature type="active site" description="Proton acceptor" evidence="4">
    <location>
        <position position="387"/>
    </location>
</feature>
<evidence type="ECO:0000256" key="4">
    <source>
        <dbReference type="PIRSR" id="PIRSR000429-1"/>
    </source>
</evidence>
<feature type="active site" description="Acyl-thioester intermediate" evidence="4">
    <location>
        <position position="101"/>
    </location>
</feature>
<dbReference type="PIRSF" id="PIRSF000429">
    <property type="entry name" value="Ac-CoA_Ac_transf"/>
    <property type="match status" value="1"/>
</dbReference>
<organism evidence="8 9">
    <name type="scientific">Gordonia phthalatica</name>
    <dbReference type="NCBI Taxonomy" id="1136941"/>
    <lineage>
        <taxon>Bacteria</taxon>
        <taxon>Bacillati</taxon>
        <taxon>Actinomycetota</taxon>
        <taxon>Actinomycetes</taxon>
        <taxon>Mycobacteriales</taxon>
        <taxon>Gordoniaceae</taxon>
        <taxon>Gordonia</taxon>
    </lineage>
</organism>
<reference evidence="9" key="1">
    <citation type="submission" date="2015-06" db="EMBL/GenBank/DDBJ databases">
        <title>Complete genome sequence and metabolic analysis of phthalate degradation pathway in Gordonia sp. QH-11.</title>
        <authorList>
            <person name="Jin D."/>
            <person name="Kong X."/>
            <person name="Bai Z."/>
        </authorList>
    </citation>
    <scope>NUCLEOTIDE SEQUENCE [LARGE SCALE GENOMIC DNA]</scope>
    <source>
        <strain evidence="9">QH-11</strain>
    </source>
</reference>
<dbReference type="STRING" id="1136941.ACH46_19355"/>
<dbReference type="InterPro" id="IPR016039">
    <property type="entry name" value="Thiolase-like"/>
</dbReference>
<dbReference type="OrthoDB" id="9764638at2"/>
<proteinExistence type="inferred from homology"/>
<dbReference type="GO" id="GO:0016747">
    <property type="term" value="F:acyltransferase activity, transferring groups other than amino-acyl groups"/>
    <property type="evidence" value="ECO:0007669"/>
    <property type="project" value="InterPro"/>
</dbReference>
<protein>
    <submittedName>
        <fullName evidence="8">Acetyl-CoA acetyltransferase</fullName>
    </submittedName>
</protein>
<dbReference type="CDD" id="cd00751">
    <property type="entry name" value="thiolase"/>
    <property type="match status" value="1"/>
</dbReference>
<dbReference type="InterPro" id="IPR020613">
    <property type="entry name" value="Thiolase_CS"/>
</dbReference>
<accession>A0A0N9N5V4</accession>
<dbReference type="PANTHER" id="PTHR43365:SF1">
    <property type="entry name" value="ACETYL-COA C-ACYLTRANSFERASE"/>
    <property type="match status" value="1"/>
</dbReference>
<dbReference type="EMBL" id="CP011853">
    <property type="protein sequence ID" value="ALG86252.1"/>
    <property type="molecule type" value="Genomic_DNA"/>
</dbReference>
<dbReference type="KEGG" id="goq:ACH46_19355"/>
<feature type="active site" description="Proton acceptor" evidence="4">
    <location>
        <position position="357"/>
    </location>
</feature>
<dbReference type="AlphaFoldDB" id="A0A0N9N5V4"/>
<evidence type="ECO:0000259" key="7">
    <source>
        <dbReference type="Pfam" id="PF02803"/>
    </source>
</evidence>
<feature type="domain" description="Thiolase N-terminal" evidence="6">
    <location>
        <begin position="17"/>
        <end position="270"/>
    </location>
</feature>
<dbReference type="InterPro" id="IPR002155">
    <property type="entry name" value="Thiolase"/>
</dbReference>
<name>A0A0N9N5V4_9ACTN</name>
<dbReference type="InterPro" id="IPR020617">
    <property type="entry name" value="Thiolase_C"/>
</dbReference>
<dbReference type="Gene3D" id="3.40.47.10">
    <property type="match status" value="2"/>
</dbReference>
<evidence type="ECO:0000256" key="3">
    <source>
        <dbReference type="ARBA" id="ARBA00023315"/>
    </source>
</evidence>
<dbReference type="Pfam" id="PF02803">
    <property type="entry name" value="Thiolase_C"/>
    <property type="match status" value="1"/>
</dbReference>
<evidence type="ECO:0000259" key="6">
    <source>
        <dbReference type="Pfam" id="PF00108"/>
    </source>
</evidence>
<dbReference type="SUPFAM" id="SSF53901">
    <property type="entry name" value="Thiolase-like"/>
    <property type="match status" value="2"/>
</dbReference>
<keyword evidence="2 5" id="KW-0808">Transferase</keyword>
<evidence type="ECO:0000313" key="9">
    <source>
        <dbReference type="Proteomes" id="UP000063789"/>
    </source>
</evidence>
<dbReference type="PROSITE" id="PS00737">
    <property type="entry name" value="THIOLASE_2"/>
    <property type="match status" value="1"/>
</dbReference>
<dbReference type="PATRIC" id="fig|1136941.3.peg.3963"/>
<dbReference type="NCBIfam" id="TIGR01930">
    <property type="entry name" value="AcCoA-C-Actrans"/>
    <property type="match status" value="1"/>
</dbReference>
<gene>
    <name evidence="8" type="ORF">ACH46_19355</name>
</gene>
<dbReference type="Proteomes" id="UP000063789">
    <property type="component" value="Chromosome"/>
</dbReference>
<keyword evidence="3 5" id="KW-0012">Acyltransferase</keyword>
<evidence type="ECO:0000256" key="2">
    <source>
        <dbReference type="ARBA" id="ARBA00022679"/>
    </source>
</evidence>
<dbReference type="PANTHER" id="PTHR43365">
    <property type="entry name" value="BLR7806 PROTEIN"/>
    <property type="match status" value="1"/>
</dbReference>